<evidence type="ECO:0000313" key="3">
    <source>
        <dbReference type="Proteomes" id="UP000734854"/>
    </source>
</evidence>
<sequence length="680" mass="76895">MLPTVDQSIAHIAPSSPLLAYARLLSCMRLSPRLRLPTPAAIAGPPPPTPTPSLYAGSNPSMFGEFKEAMTKEFEMTDIGLVTYYLGIEVNQREDGSFISQAGYAREILKKFRMDNSKPINTPVECGVKLSKHDEEEKVDPTFFKSLVESLRYLTCTRPDILYAVGLVSRYMEDPTTTHLKIAKRILRYIKVCLVNCRVCEHIPPFGNLQFLKKLDLKFISDITHMGAEFHGYRGFPSLRELCLARMNNLEEWSEYHGVHEFFPKLHLLQVSDCCKLKSMPRLPRIQELVISCCNGSLLSCVGRMTSLSVLKVSQMYNMTSLPSGCIRNLTSLTELKITNCIELQSLPGDEMQRLEMLRLLTIERCYNLASFPSEVGRLSSLCSLRLLDCHCIIFQPEELVQILNLVHQFQIQICGNEVDLRGQLQYLHTIRELSIRGAHYGFTKFKIRKGIAKLSICCCDELESLMTAEPTNSLLEKLCIDGISNLTTLPDWLQHLSSLCFLQLSGCPSIILQPEELVQILNSVPKFQIQICGNRVNLFGQLQHLHTLRGLSLSGAHYGSSIYKYLERYENSELSICCCDELESLMTADAASSIVLEELYIDGISNLTTLPDWLQHLKSLCHLSIKNCSQLGTLPRGLKNLHMLETLSIINCPQLKRRYEKEIGEDWPTISHVSYVDIS</sequence>
<keyword evidence="3" id="KW-1185">Reference proteome</keyword>
<evidence type="ECO:0000259" key="1">
    <source>
        <dbReference type="Pfam" id="PF07727"/>
    </source>
</evidence>
<dbReference type="PANTHER" id="PTHR36766">
    <property type="entry name" value="PLANT BROAD-SPECTRUM MILDEW RESISTANCE PROTEIN RPW8"/>
    <property type="match status" value="1"/>
</dbReference>
<dbReference type="Gene3D" id="3.80.10.10">
    <property type="entry name" value="Ribonuclease Inhibitor"/>
    <property type="match status" value="3"/>
</dbReference>
<proteinExistence type="predicted"/>
<name>A0A8J5FZL1_ZINOF</name>
<dbReference type="Proteomes" id="UP000734854">
    <property type="component" value="Unassembled WGS sequence"/>
</dbReference>
<dbReference type="InterPro" id="IPR013103">
    <property type="entry name" value="RVT_2"/>
</dbReference>
<organism evidence="2 3">
    <name type="scientific">Zingiber officinale</name>
    <name type="common">Ginger</name>
    <name type="synonym">Amomum zingiber</name>
    <dbReference type="NCBI Taxonomy" id="94328"/>
    <lineage>
        <taxon>Eukaryota</taxon>
        <taxon>Viridiplantae</taxon>
        <taxon>Streptophyta</taxon>
        <taxon>Embryophyta</taxon>
        <taxon>Tracheophyta</taxon>
        <taxon>Spermatophyta</taxon>
        <taxon>Magnoliopsida</taxon>
        <taxon>Liliopsida</taxon>
        <taxon>Zingiberales</taxon>
        <taxon>Zingiberaceae</taxon>
        <taxon>Zingiber</taxon>
    </lineage>
</organism>
<dbReference type="EMBL" id="JACMSC010000012">
    <property type="protein sequence ID" value="KAG6498153.1"/>
    <property type="molecule type" value="Genomic_DNA"/>
</dbReference>
<comment type="caution">
    <text evidence="2">The sequence shown here is derived from an EMBL/GenBank/DDBJ whole genome shotgun (WGS) entry which is preliminary data.</text>
</comment>
<reference evidence="2 3" key="1">
    <citation type="submission" date="2020-08" db="EMBL/GenBank/DDBJ databases">
        <title>Plant Genome Project.</title>
        <authorList>
            <person name="Zhang R.-G."/>
        </authorList>
    </citation>
    <scope>NUCLEOTIDE SEQUENCE [LARGE SCALE GENOMIC DNA]</scope>
    <source>
        <tissue evidence="2">Rhizome</tissue>
    </source>
</reference>
<dbReference type="InterPro" id="IPR032675">
    <property type="entry name" value="LRR_dom_sf"/>
</dbReference>
<dbReference type="SUPFAM" id="SSF52058">
    <property type="entry name" value="L domain-like"/>
    <property type="match status" value="1"/>
</dbReference>
<accession>A0A8J5FZL1</accession>
<evidence type="ECO:0000313" key="2">
    <source>
        <dbReference type="EMBL" id="KAG6498153.1"/>
    </source>
</evidence>
<dbReference type="PANTHER" id="PTHR36766:SF40">
    <property type="entry name" value="DISEASE RESISTANCE PROTEIN RGA3"/>
    <property type="match status" value="1"/>
</dbReference>
<protein>
    <recommendedName>
        <fullName evidence="1">Reverse transcriptase Ty1/copia-type domain-containing protein</fullName>
    </recommendedName>
</protein>
<dbReference type="Pfam" id="PF07727">
    <property type="entry name" value="RVT_2"/>
    <property type="match status" value="1"/>
</dbReference>
<dbReference type="AlphaFoldDB" id="A0A8J5FZL1"/>
<gene>
    <name evidence="2" type="ORF">ZIOFF_046062</name>
</gene>
<feature type="domain" description="Reverse transcriptase Ty1/copia-type" evidence="1">
    <location>
        <begin position="56"/>
        <end position="125"/>
    </location>
</feature>